<feature type="region of interest" description="Disordered" evidence="7">
    <location>
        <begin position="186"/>
        <end position="211"/>
    </location>
</feature>
<dbReference type="OrthoDB" id="302966at2759"/>
<dbReference type="Proteomes" id="UP000467700">
    <property type="component" value="Unassembled WGS sequence"/>
</dbReference>
<dbReference type="GO" id="GO:0008270">
    <property type="term" value="F:zinc ion binding"/>
    <property type="evidence" value="ECO:0007669"/>
    <property type="project" value="UniProtKB-KW"/>
</dbReference>
<feature type="compositionally biased region" description="Gly residues" evidence="7">
    <location>
        <begin position="657"/>
        <end position="666"/>
    </location>
</feature>
<evidence type="ECO:0000256" key="6">
    <source>
        <dbReference type="PROSITE-ProRule" id="PRU00175"/>
    </source>
</evidence>
<dbReference type="Gene3D" id="3.30.40.10">
    <property type="entry name" value="Zinc/RING finger domain, C3HC4 (zinc finger)"/>
    <property type="match status" value="1"/>
</dbReference>
<feature type="region of interest" description="Disordered" evidence="7">
    <location>
        <begin position="639"/>
        <end position="666"/>
    </location>
</feature>
<dbReference type="PROSITE" id="PS00518">
    <property type="entry name" value="ZF_RING_1"/>
    <property type="match status" value="1"/>
</dbReference>
<dbReference type="Pfam" id="PF00097">
    <property type="entry name" value="zf-C3HC4"/>
    <property type="match status" value="1"/>
</dbReference>
<feature type="compositionally biased region" description="Polar residues" evidence="7">
    <location>
        <begin position="39"/>
        <end position="56"/>
    </location>
</feature>
<keyword evidence="4 6" id="KW-0863">Zinc-finger</keyword>
<dbReference type="GO" id="GO:0000976">
    <property type="term" value="F:transcription cis-regulatory region binding"/>
    <property type="evidence" value="ECO:0007669"/>
    <property type="project" value="TreeGrafter"/>
</dbReference>
<dbReference type="GO" id="GO:0045944">
    <property type="term" value="P:positive regulation of transcription by RNA polymerase II"/>
    <property type="evidence" value="ECO:0007669"/>
    <property type="project" value="TreeGrafter"/>
</dbReference>
<evidence type="ECO:0000313" key="9">
    <source>
        <dbReference type="EMBL" id="CAA7268033.1"/>
    </source>
</evidence>
<feature type="domain" description="RING-type" evidence="8">
    <location>
        <begin position="125"/>
        <end position="166"/>
    </location>
</feature>
<dbReference type="SUPFAM" id="SSF57850">
    <property type="entry name" value="RING/U-box"/>
    <property type="match status" value="1"/>
</dbReference>
<organism evidence="9 10">
    <name type="scientific">Cyclocybe aegerita</name>
    <name type="common">Black poplar mushroom</name>
    <name type="synonym">Agrocybe aegerita</name>
    <dbReference type="NCBI Taxonomy" id="1973307"/>
    <lineage>
        <taxon>Eukaryota</taxon>
        <taxon>Fungi</taxon>
        <taxon>Dikarya</taxon>
        <taxon>Basidiomycota</taxon>
        <taxon>Agaricomycotina</taxon>
        <taxon>Agaricomycetes</taxon>
        <taxon>Agaricomycetidae</taxon>
        <taxon>Agaricales</taxon>
        <taxon>Agaricineae</taxon>
        <taxon>Bolbitiaceae</taxon>
        <taxon>Cyclocybe</taxon>
    </lineage>
</organism>
<keyword evidence="5" id="KW-0862">Zinc</keyword>
<comment type="caution">
    <text evidence="9">The sequence shown here is derived from an EMBL/GenBank/DDBJ whole genome shotgun (WGS) entry which is preliminary data.</text>
</comment>
<comment type="subcellular location">
    <subcellularLocation>
        <location evidence="1">Cytoplasm</location>
    </subcellularLocation>
</comment>
<dbReference type="InterPro" id="IPR017907">
    <property type="entry name" value="Znf_RING_CS"/>
</dbReference>
<dbReference type="InterPro" id="IPR018957">
    <property type="entry name" value="Znf_C3HC4_RING-type"/>
</dbReference>
<evidence type="ECO:0000259" key="8">
    <source>
        <dbReference type="PROSITE" id="PS50089"/>
    </source>
</evidence>
<dbReference type="AlphaFoldDB" id="A0A8S0XPU3"/>
<evidence type="ECO:0000256" key="1">
    <source>
        <dbReference type="ARBA" id="ARBA00004496"/>
    </source>
</evidence>
<evidence type="ECO:0000256" key="2">
    <source>
        <dbReference type="ARBA" id="ARBA00022490"/>
    </source>
</evidence>
<dbReference type="EMBL" id="CACVBS010000065">
    <property type="protein sequence ID" value="CAA7268033.1"/>
    <property type="molecule type" value="Genomic_DNA"/>
</dbReference>
<name>A0A8S0XPU3_CYCAE</name>
<dbReference type="InterPro" id="IPR013083">
    <property type="entry name" value="Znf_RING/FYVE/PHD"/>
</dbReference>
<dbReference type="GO" id="GO:0005737">
    <property type="term" value="C:cytoplasm"/>
    <property type="evidence" value="ECO:0007669"/>
    <property type="project" value="UniProtKB-SubCell"/>
</dbReference>
<reference evidence="9 10" key="1">
    <citation type="submission" date="2020-01" db="EMBL/GenBank/DDBJ databases">
        <authorList>
            <person name="Gupta K D."/>
        </authorList>
    </citation>
    <scope>NUCLEOTIDE SEQUENCE [LARGE SCALE GENOMIC DNA]</scope>
</reference>
<accession>A0A8S0XPU3</accession>
<dbReference type="SMART" id="SM00184">
    <property type="entry name" value="RING"/>
    <property type="match status" value="1"/>
</dbReference>
<feature type="region of interest" description="Disordered" evidence="7">
    <location>
        <begin position="32"/>
        <end position="56"/>
    </location>
</feature>
<feature type="compositionally biased region" description="Polar residues" evidence="7">
    <location>
        <begin position="585"/>
        <end position="594"/>
    </location>
</feature>
<dbReference type="InterPro" id="IPR001841">
    <property type="entry name" value="Znf_RING"/>
</dbReference>
<dbReference type="InterPro" id="IPR039739">
    <property type="entry name" value="MAG2/RNF10"/>
</dbReference>
<dbReference type="PANTHER" id="PTHR12983:SF9">
    <property type="entry name" value="E3 UBIQUITIN-PROTEIN LIGASE RNF10"/>
    <property type="match status" value="1"/>
</dbReference>
<protein>
    <recommendedName>
        <fullName evidence="8">RING-type domain-containing protein</fullName>
    </recommendedName>
</protein>
<evidence type="ECO:0000256" key="3">
    <source>
        <dbReference type="ARBA" id="ARBA00022723"/>
    </source>
</evidence>
<evidence type="ECO:0000313" key="10">
    <source>
        <dbReference type="Proteomes" id="UP000467700"/>
    </source>
</evidence>
<dbReference type="PROSITE" id="PS50089">
    <property type="entry name" value="ZF_RING_2"/>
    <property type="match status" value="1"/>
</dbReference>
<feature type="region of interest" description="Disordered" evidence="7">
    <location>
        <begin position="380"/>
        <end position="416"/>
    </location>
</feature>
<sequence length="666" mass="73794">MTSTPGTVQVTTPKRVSKMPSNQVNVNDLLNFTLPPRQSRPTTNLPRRSRKTGTAQGVWNKERFVNAQYRFVMNPTGDYTVHFADPDIFFQWHDILQVVVPRSSALAAAAASGELATQEEGYTTCPICLSPPAAPRMTKCGHVFCLPCILHYLSTSENKWARCPICFDSVNERQLKSVKWYTGPAQLDEDTDTSHPHASSSSSSVVNDAFETSPKEGSSLLMKLIQRPQITTLALPRSHTWPSDLLSPHQAPFHFLPDVFSFAKFMLATPAYLISDLTQDLDELASERRMLSAMNDPLGVMFIDGADRKVREQIAKAAALETPLLKEQIEKTQRDLLEIEERVAYQARRKKAEEDAALITAEPSSEVPHDFLAFRSNGLNSQLPQVQPTPTPSRQPSQGRNQPRQRRNINPPPPSTSAYYYYQAASGLPLFLHPLDIRILLSHFHSYSSFPDVITVRVDSVAEGTVNDDLRKRCKYLAHMPEGADVVFVEADLTGVVGKEGLKNFEGPLKMRTARRKEKSKKEDRARMRAEDKERERINQSWSAAWSGASVASSTPINLADLPTEDFSALGDVSVPVQPQLATAHPTTPVQTSGAWGGRSFASAIHSNSPRPATGAQRSRVQATEDEWDLDVAWHELEQQNGGGGRRKRANKLVVLGSGGGGARRR</sequence>
<feature type="region of interest" description="Disordered" evidence="7">
    <location>
        <begin position="510"/>
        <end position="542"/>
    </location>
</feature>
<keyword evidence="2" id="KW-0963">Cytoplasm</keyword>
<proteinExistence type="predicted"/>
<evidence type="ECO:0000256" key="4">
    <source>
        <dbReference type="ARBA" id="ARBA00022771"/>
    </source>
</evidence>
<dbReference type="CDD" id="cd16536">
    <property type="entry name" value="RING-HC_RNF10"/>
    <property type="match status" value="1"/>
</dbReference>
<feature type="region of interest" description="Disordered" evidence="7">
    <location>
        <begin position="584"/>
        <end position="624"/>
    </location>
</feature>
<keyword evidence="3" id="KW-0479">Metal-binding</keyword>
<dbReference type="PANTHER" id="PTHR12983">
    <property type="entry name" value="RING FINGER 10 FAMILY MEMBER"/>
    <property type="match status" value="1"/>
</dbReference>
<evidence type="ECO:0000256" key="5">
    <source>
        <dbReference type="ARBA" id="ARBA00022833"/>
    </source>
</evidence>
<keyword evidence="10" id="KW-1185">Reference proteome</keyword>
<feature type="compositionally biased region" description="Polar residues" evidence="7">
    <location>
        <begin position="605"/>
        <end position="622"/>
    </location>
</feature>
<evidence type="ECO:0000256" key="7">
    <source>
        <dbReference type="SAM" id="MobiDB-lite"/>
    </source>
</evidence>
<feature type="compositionally biased region" description="Basic and acidic residues" evidence="7">
    <location>
        <begin position="520"/>
        <end position="538"/>
    </location>
</feature>
<gene>
    <name evidence="9" type="ORF">AAE3_LOCUS10245</name>
</gene>